<evidence type="ECO:0000313" key="3">
    <source>
        <dbReference type="Proteomes" id="UP001558613"/>
    </source>
</evidence>
<sequence>MESYHQDKLIVFNRPTISANAASDNGSKEPLGNVAQGCENVPSYVGYYCMNTDTPPKLSNSTRLHFNVVKFINQNQTQWQIISIISALINGFLLILLIGLLKVFVFGNRRSVERPHQLNADLQQIQVSEQHQDPQQLQYAEVDFSKLRRNIRSSQINSTYAALKPPKP</sequence>
<feature type="transmembrane region" description="Helical" evidence="1">
    <location>
        <begin position="81"/>
        <end position="105"/>
    </location>
</feature>
<dbReference type="Proteomes" id="UP001558613">
    <property type="component" value="Unassembled WGS sequence"/>
</dbReference>
<name>A0ABR3LFE8_9TELE</name>
<organism evidence="2 3">
    <name type="scientific">Cirrhinus molitorella</name>
    <name type="common">mud carp</name>
    <dbReference type="NCBI Taxonomy" id="172907"/>
    <lineage>
        <taxon>Eukaryota</taxon>
        <taxon>Metazoa</taxon>
        <taxon>Chordata</taxon>
        <taxon>Craniata</taxon>
        <taxon>Vertebrata</taxon>
        <taxon>Euteleostomi</taxon>
        <taxon>Actinopterygii</taxon>
        <taxon>Neopterygii</taxon>
        <taxon>Teleostei</taxon>
        <taxon>Ostariophysi</taxon>
        <taxon>Cypriniformes</taxon>
        <taxon>Cyprinidae</taxon>
        <taxon>Labeoninae</taxon>
        <taxon>Labeonini</taxon>
        <taxon>Cirrhinus</taxon>
    </lineage>
</organism>
<evidence type="ECO:0000313" key="2">
    <source>
        <dbReference type="EMBL" id="KAL1251115.1"/>
    </source>
</evidence>
<keyword evidence="1" id="KW-0812">Transmembrane</keyword>
<accession>A0ABR3LFE8</accession>
<protein>
    <submittedName>
        <fullName evidence="2">Uncharacterized protein</fullName>
    </submittedName>
</protein>
<keyword evidence="1" id="KW-0472">Membrane</keyword>
<gene>
    <name evidence="2" type="ORF">QQF64_018911</name>
</gene>
<proteinExistence type="predicted"/>
<evidence type="ECO:0000256" key="1">
    <source>
        <dbReference type="SAM" id="Phobius"/>
    </source>
</evidence>
<keyword evidence="3" id="KW-1185">Reference proteome</keyword>
<comment type="caution">
    <text evidence="2">The sequence shown here is derived from an EMBL/GenBank/DDBJ whole genome shotgun (WGS) entry which is preliminary data.</text>
</comment>
<dbReference type="EMBL" id="JAYMGO010000022">
    <property type="protein sequence ID" value="KAL1251115.1"/>
    <property type="molecule type" value="Genomic_DNA"/>
</dbReference>
<reference evidence="2 3" key="1">
    <citation type="submission" date="2023-09" db="EMBL/GenBank/DDBJ databases">
        <authorList>
            <person name="Wang M."/>
        </authorList>
    </citation>
    <scope>NUCLEOTIDE SEQUENCE [LARGE SCALE GENOMIC DNA]</scope>
    <source>
        <strain evidence="2">GT-2023</strain>
        <tissue evidence="2">Liver</tissue>
    </source>
</reference>
<keyword evidence="1" id="KW-1133">Transmembrane helix</keyword>